<evidence type="ECO:0000256" key="1">
    <source>
        <dbReference type="ARBA" id="ARBA00004127"/>
    </source>
</evidence>
<accession>A0A642UM74</accession>
<dbReference type="GO" id="GO:0012505">
    <property type="term" value="C:endomembrane system"/>
    <property type="evidence" value="ECO:0007669"/>
    <property type="project" value="UniProtKB-SubCell"/>
</dbReference>
<protein>
    <recommendedName>
        <fullName evidence="6">CWH43-like N-terminal domain-containing protein</fullName>
    </recommendedName>
</protein>
<keyword evidence="2 5" id="KW-0812">Transmembrane</keyword>
<feature type="transmembrane region" description="Helical" evidence="5">
    <location>
        <begin position="93"/>
        <end position="116"/>
    </location>
</feature>
<feature type="domain" description="CWH43-like N-terminal" evidence="6">
    <location>
        <begin position="4"/>
        <end position="197"/>
    </location>
</feature>
<dbReference type="InterPro" id="IPR019402">
    <property type="entry name" value="CWH43_N"/>
</dbReference>
<dbReference type="GeneID" id="54781888"/>
<feature type="transmembrane region" description="Helical" evidence="5">
    <location>
        <begin position="59"/>
        <end position="81"/>
    </location>
</feature>
<feature type="transmembrane region" description="Helical" evidence="5">
    <location>
        <begin position="137"/>
        <end position="164"/>
    </location>
</feature>
<evidence type="ECO:0000256" key="2">
    <source>
        <dbReference type="ARBA" id="ARBA00022692"/>
    </source>
</evidence>
<evidence type="ECO:0000256" key="3">
    <source>
        <dbReference type="ARBA" id="ARBA00022989"/>
    </source>
</evidence>
<evidence type="ECO:0000256" key="5">
    <source>
        <dbReference type="SAM" id="Phobius"/>
    </source>
</evidence>
<name>A0A642UM74_DIURU</name>
<keyword evidence="4 5" id="KW-0472">Membrane</keyword>
<dbReference type="PANTHER" id="PTHR21324:SF2">
    <property type="entry name" value="EG:22E5.9 PROTEIN"/>
    <property type="match status" value="1"/>
</dbReference>
<reference evidence="7 8" key="1">
    <citation type="submission" date="2019-07" db="EMBL/GenBank/DDBJ databases">
        <title>Genome assembly of two rare yeast pathogens: Diutina rugosa and Trichomonascus ciferrii.</title>
        <authorList>
            <person name="Mixao V."/>
            <person name="Saus E."/>
            <person name="Hansen A."/>
            <person name="Lass-Flor C."/>
            <person name="Gabaldon T."/>
        </authorList>
    </citation>
    <scope>NUCLEOTIDE SEQUENCE [LARGE SCALE GENOMIC DNA]</scope>
    <source>
        <strain evidence="7 8">CBS 613</strain>
    </source>
</reference>
<keyword evidence="8" id="KW-1185">Reference proteome</keyword>
<evidence type="ECO:0000256" key="4">
    <source>
        <dbReference type="ARBA" id="ARBA00023136"/>
    </source>
</evidence>
<comment type="subcellular location">
    <subcellularLocation>
        <location evidence="1">Endomembrane system</location>
        <topology evidence="1">Multi-pass membrane protein</topology>
    </subcellularLocation>
</comment>
<evidence type="ECO:0000259" key="6">
    <source>
        <dbReference type="Pfam" id="PF10277"/>
    </source>
</evidence>
<evidence type="ECO:0000313" key="7">
    <source>
        <dbReference type="EMBL" id="KAA8901528.1"/>
    </source>
</evidence>
<dbReference type="OMA" id="YRSQHRI"/>
<dbReference type="RefSeq" id="XP_034012009.1">
    <property type="nucleotide sequence ID" value="XM_034155977.1"/>
</dbReference>
<dbReference type="Pfam" id="PF10277">
    <property type="entry name" value="Frag1"/>
    <property type="match status" value="1"/>
</dbReference>
<feature type="transmembrane region" description="Helical" evidence="5">
    <location>
        <begin position="176"/>
        <end position="196"/>
    </location>
</feature>
<dbReference type="Proteomes" id="UP000449547">
    <property type="component" value="Unassembled WGS sequence"/>
</dbReference>
<dbReference type="InterPro" id="IPR050911">
    <property type="entry name" value="DRAM/TMEM150_Autophagy_Mod"/>
</dbReference>
<keyword evidence="3 5" id="KW-1133">Transmembrane helix</keyword>
<dbReference type="EMBL" id="SWFT01000102">
    <property type="protein sequence ID" value="KAA8901528.1"/>
    <property type="molecule type" value="Genomic_DNA"/>
</dbReference>
<feature type="transmembrane region" description="Helical" evidence="5">
    <location>
        <begin position="20"/>
        <end position="39"/>
    </location>
</feature>
<evidence type="ECO:0000313" key="8">
    <source>
        <dbReference type="Proteomes" id="UP000449547"/>
    </source>
</evidence>
<dbReference type="VEuPathDB" id="FungiDB:DIURU_003237"/>
<comment type="caution">
    <text evidence="7">The sequence shown here is derived from an EMBL/GenBank/DDBJ whole genome shotgun (WGS) entry which is preliminary data.</text>
</comment>
<organism evidence="7 8">
    <name type="scientific">Diutina rugosa</name>
    <name type="common">Yeast</name>
    <name type="synonym">Candida rugosa</name>
    <dbReference type="NCBI Taxonomy" id="5481"/>
    <lineage>
        <taxon>Eukaryota</taxon>
        <taxon>Fungi</taxon>
        <taxon>Dikarya</taxon>
        <taxon>Ascomycota</taxon>
        <taxon>Saccharomycotina</taxon>
        <taxon>Pichiomycetes</taxon>
        <taxon>Debaryomycetaceae</taxon>
        <taxon>Diutina</taxon>
    </lineage>
</organism>
<dbReference type="GO" id="GO:0005886">
    <property type="term" value="C:plasma membrane"/>
    <property type="evidence" value="ECO:0007669"/>
    <property type="project" value="TreeGrafter"/>
</dbReference>
<dbReference type="PANTHER" id="PTHR21324">
    <property type="entry name" value="FASTING-INDUCIBLE INTEGRAL MEMBRANE PROTEIN TM6P1-RELATED"/>
    <property type="match status" value="1"/>
</dbReference>
<dbReference type="OrthoDB" id="10032492at2759"/>
<dbReference type="AlphaFoldDB" id="A0A642UM74"/>
<proteinExistence type="predicted"/>
<gene>
    <name evidence="7" type="ORF">DIURU_003237</name>
</gene>
<sequence>MTGHQNPVYLSDIGATNLKPLFIACAGFQGIFFVGTLLLEYVLRKKGKLQRWVSTKQPIFSIISIVFAVIGELAILMVSIFDTKNFHAAHISMVGVFIGGIFFACLFNFFNTFIFGNEPQRLAPDHEKVVFGRGRWSNLYMVGFWGKILWLAVAIVLAACFGYYMKHDQDSLSARFEWAICFWYGFLLILWSIDLFPSAVKNWKRRHGVATNGSRDTTPLYEDPQIRSSADTLDAPGQVHYRSHDSDMTYTRTWDQEAYPGSHPAAQEKYNNF</sequence>